<evidence type="ECO:0000313" key="1">
    <source>
        <dbReference type="EMBL" id="KAF9533931.1"/>
    </source>
</evidence>
<sequence>MGNFSSKPKVIVVPGVTARIHKYPVFGNGQDDMETMENAPLTSKEFHDVLAKCHLDLSMFFENAQKKTFTIDPSPGDKGIVFENRTEKCNYKLVFYRDQDPTAEKMIEGDPDSWTLQPFLKAEEDEFVKHTKPSSERIQTNDDPDSWSVSTLVGAGEKTCKDVKTQPVVDMEHRYDPKTKTLILDHRYTCNVNARDRSRKWIMNGIEQSDLAGTVPARNFMKFGDVYGLKSKSTAKQNTALIEKREGRELAGCSPVFL</sequence>
<organism evidence="1 2">
    <name type="scientific">Crepidotus variabilis</name>
    <dbReference type="NCBI Taxonomy" id="179855"/>
    <lineage>
        <taxon>Eukaryota</taxon>
        <taxon>Fungi</taxon>
        <taxon>Dikarya</taxon>
        <taxon>Basidiomycota</taxon>
        <taxon>Agaricomycotina</taxon>
        <taxon>Agaricomycetes</taxon>
        <taxon>Agaricomycetidae</taxon>
        <taxon>Agaricales</taxon>
        <taxon>Agaricineae</taxon>
        <taxon>Crepidotaceae</taxon>
        <taxon>Crepidotus</taxon>
    </lineage>
</organism>
<gene>
    <name evidence="1" type="ORF">CPB83DRAFT_844789</name>
</gene>
<proteinExistence type="predicted"/>
<keyword evidence="2" id="KW-1185">Reference proteome</keyword>
<accession>A0A9P6ERI9</accession>
<protein>
    <submittedName>
        <fullName evidence="1">Uncharacterized protein</fullName>
    </submittedName>
</protein>
<reference evidence="1" key="1">
    <citation type="submission" date="2020-11" db="EMBL/GenBank/DDBJ databases">
        <authorList>
            <consortium name="DOE Joint Genome Institute"/>
            <person name="Ahrendt S."/>
            <person name="Riley R."/>
            <person name="Andreopoulos W."/>
            <person name="Labutti K."/>
            <person name="Pangilinan J."/>
            <person name="Ruiz-Duenas F.J."/>
            <person name="Barrasa J.M."/>
            <person name="Sanchez-Garcia M."/>
            <person name="Camarero S."/>
            <person name="Miyauchi S."/>
            <person name="Serrano A."/>
            <person name="Linde D."/>
            <person name="Babiker R."/>
            <person name="Drula E."/>
            <person name="Ayuso-Fernandez I."/>
            <person name="Pacheco R."/>
            <person name="Padilla G."/>
            <person name="Ferreira P."/>
            <person name="Barriuso J."/>
            <person name="Kellner H."/>
            <person name="Castanera R."/>
            <person name="Alfaro M."/>
            <person name="Ramirez L."/>
            <person name="Pisabarro A.G."/>
            <person name="Kuo A."/>
            <person name="Tritt A."/>
            <person name="Lipzen A."/>
            <person name="He G."/>
            <person name="Yan M."/>
            <person name="Ng V."/>
            <person name="Cullen D."/>
            <person name="Martin F."/>
            <person name="Rosso M.-N."/>
            <person name="Henrissat B."/>
            <person name="Hibbett D."/>
            <person name="Martinez A.T."/>
            <person name="Grigoriev I.V."/>
        </authorList>
    </citation>
    <scope>NUCLEOTIDE SEQUENCE</scope>
    <source>
        <strain evidence="1">CBS 506.95</strain>
    </source>
</reference>
<dbReference type="EMBL" id="MU157827">
    <property type="protein sequence ID" value="KAF9533931.1"/>
    <property type="molecule type" value="Genomic_DNA"/>
</dbReference>
<evidence type="ECO:0000313" key="2">
    <source>
        <dbReference type="Proteomes" id="UP000807306"/>
    </source>
</evidence>
<name>A0A9P6ERI9_9AGAR</name>
<dbReference type="Proteomes" id="UP000807306">
    <property type="component" value="Unassembled WGS sequence"/>
</dbReference>
<comment type="caution">
    <text evidence="1">The sequence shown here is derived from an EMBL/GenBank/DDBJ whole genome shotgun (WGS) entry which is preliminary data.</text>
</comment>
<dbReference type="AlphaFoldDB" id="A0A9P6ERI9"/>